<dbReference type="InterPro" id="IPR045851">
    <property type="entry name" value="AMP-bd_C_sf"/>
</dbReference>
<reference evidence="7 8" key="2">
    <citation type="journal article" date="2012" name="Open Biol.">
        <title>Characteristics of nucleosomes and linker DNA regions on the genome of the basidiomycete Mixia osmundae revealed by mono- and dinucleosome mapping.</title>
        <authorList>
            <person name="Nishida H."/>
            <person name="Kondo S."/>
            <person name="Matsumoto T."/>
            <person name="Suzuki Y."/>
            <person name="Yoshikawa H."/>
            <person name="Taylor T.D."/>
            <person name="Sugiyama J."/>
        </authorList>
    </citation>
    <scope>NUCLEOTIDE SEQUENCE [LARGE SCALE GENOMIC DNA]</scope>
    <source>
        <strain evidence="8">CBS 9802 / IAM 14324 / JCM 22182 / KY 12970</strain>
    </source>
</reference>
<dbReference type="InterPro" id="IPR042099">
    <property type="entry name" value="ANL_N_sf"/>
</dbReference>
<dbReference type="RefSeq" id="XP_014569418.1">
    <property type="nucleotide sequence ID" value="XM_014713932.1"/>
</dbReference>
<reference evidence="7 8" key="1">
    <citation type="journal article" date="2011" name="J. Gen. Appl. Microbiol.">
        <title>Draft genome sequencing of the enigmatic basidiomycete Mixia osmundae.</title>
        <authorList>
            <person name="Nishida H."/>
            <person name="Nagatsuka Y."/>
            <person name="Sugiyama J."/>
        </authorList>
    </citation>
    <scope>NUCLEOTIDE SEQUENCE [LARGE SCALE GENOMIC DNA]</scope>
    <source>
        <strain evidence="8">CBS 9802 / IAM 14324 / JCM 22182 / KY 12970</strain>
    </source>
</reference>
<comment type="similarity">
    <text evidence="1">Belongs to the ATP-dependent AMP-binding enzyme family.</text>
</comment>
<dbReference type="OMA" id="CGAPIVY"/>
<dbReference type="Gene3D" id="3.40.50.12780">
    <property type="entry name" value="N-terminal domain of ligase-like"/>
    <property type="match status" value="1"/>
</dbReference>
<evidence type="ECO:0000259" key="5">
    <source>
        <dbReference type="Pfam" id="PF00501"/>
    </source>
</evidence>
<dbReference type="InterPro" id="IPR025110">
    <property type="entry name" value="AMP-bd_C"/>
</dbReference>
<dbReference type="Pfam" id="PF13193">
    <property type="entry name" value="AMP-binding_C"/>
    <property type="match status" value="1"/>
</dbReference>
<dbReference type="PANTHER" id="PTHR43859">
    <property type="entry name" value="ACYL-ACTIVATING ENZYME"/>
    <property type="match status" value="1"/>
</dbReference>
<evidence type="ECO:0000256" key="1">
    <source>
        <dbReference type="ARBA" id="ARBA00006432"/>
    </source>
</evidence>
<accession>G7E5C0</accession>
<dbReference type="InterPro" id="IPR000873">
    <property type="entry name" value="AMP-dep_synth/lig_dom"/>
</dbReference>
<dbReference type="AlphaFoldDB" id="G7E5C0"/>
<gene>
    <name evidence="7" type="primary">Mo04710</name>
    <name evidence="7" type="ORF">E5Q_04710</name>
</gene>
<dbReference type="GO" id="GO:0006631">
    <property type="term" value="P:fatty acid metabolic process"/>
    <property type="evidence" value="ECO:0007669"/>
    <property type="project" value="UniProtKB-KW"/>
</dbReference>
<dbReference type="STRING" id="764103.G7E5C0"/>
<keyword evidence="3" id="KW-0276">Fatty acid metabolism</keyword>
<dbReference type="Pfam" id="PF00501">
    <property type="entry name" value="AMP-binding"/>
    <property type="match status" value="1"/>
</dbReference>
<dbReference type="OrthoDB" id="10253115at2759"/>
<evidence type="ECO:0000256" key="3">
    <source>
        <dbReference type="ARBA" id="ARBA00022832"/>
    </source>
</evidence>
<evidence type="ECO:0000259" key="6">
    <source>
        <dbReference type="Pfam" id="PF13193"/>
    </source>
</evidence>
<dbReference type="Gene3D" id="3.30.300.30">
    <property type="match status" value="1"/>
</dbReference>
<keyword evidence="2" id="KW-0436">Ligase</keyword>
<dbReference type="eggNOG" id="KOG1176">
    <property type="taxonomic scope" value="Eukaryota"/>
</dbReference>
<proteinExistence type="inferred from homology"/>
<evidence type="ECO:0000256" key="4">
    <source>
        <dbReference type="ARBA" id="ARBA00023098"/>
    </source>
</evidence>
<dbReference type="EMBL" id="BABT02000150">
    <property type="protein sequence ID" value="GAA98030.1"/>
    <property type="molecule type" value="Genomic_DNA"/>
</dbReference>
<dbReference type="SUPFAM" id="SSF56801">
    <property type="entry name" value="Acetyl-CoA synthetase-like"/>
    <property type="match status" value="1"/>
</dbReference>
<evidence type="ECO:0000256" key="2">
    <source>
        <dbReference type="ARBA" id="ARBA00022598"/>
    </source>
</evidence>
<dbReference type="PANTHER" id="PTHR43859:SF4">
    <property type="entry name" value="BUTANOATE--COA LIGASE AAE1-RELATED"/>
    <property type="match status" value="1"/>
</dbReference>
<keyword evidence="8" id="KW-1185">Reference proteome</keyword>
<name>G7E5C0_MIXOS</name>
<dbReference type="GO" id="GO:0016874">
    <property type="term" value="F:ligase activity"/>
    <property type="evidence" value="ECO:0007669"/>
    <property type="project" value="UniProtKB-KW"/>
</dbReference>
<evidence type="ECO:0000313" key="8">
    <source>
        <dbReference type="Proteomes" id="UP000009131"/>
    </source>
</evidence>
<organism evidence="7 8">
    <name type="scientific">Mixia osmundae (strain CBS 9802 / IAM 14324 / JCM 22182 / KY 12970)</name>
    <dbReference type="NCBI Taxonomy" id="764103"/>
    <lineage>
        <taxon>Eukaryota</taxon>
        <taxon>Fungi</taxon>
        <taxon>Dikarya</taxon>
        <taxon>Basidiomycota</taxon>
        <taxon>Pucciniomycotina</taxon>
        <taxon>Mixiomycetes</taxon>
        <taxon>Mixiales</taxon>
        <taxon>Mixiaceae</taxon>
        <taxon>Mixia</taxon>
    </lineage>
</organism>
<feature type="domain" description="AMP-binding enzyme C-terminal" evidence="6">
    <location>
        <begin position="481"/>
        <end position="560"/>
    </location>
</feature>
<evidence type="ECO:0000313" key="7">
    <source>
        <dbReference type="EMBL" id="GAA98030.1"/>
    </source>
</evidence>
<dbReference type="InParanoid" id="G7E5C0"/>
<feature type="domain" description="AMP-dependent synthetase/ligase" evidence="5">
    <location>
        <begin position="52"/>
        <end position="430"/>
    </location>
</feature>
<evidence type="ECO:0008006" key="9">
    <source>
        <dbReference type="Google" id="ProtNLM"/>
    </source>
</evidence>
<sequence length="571" mass="62621">MPSSGSQARLESVRSHLTSGDVAHEGPFRAADWPSDLPVNYSPLNPVTFLLRSASVYPNKEAIWYPEKQQSFTFAQFARRVSYLAYALKDAGISTGDRVAVLAPNTPTIATVLQAVPAARAIVSPINIRLAKDDVDYILEFSGAKLVVVDHQFAHLVEGTSAKVVVCKGEAGDAFETMLARGREISLKQRGWQGLELEADEHRSISLNWTSGTSGRPKGVLTSLRSTYLAALSNAHETNLRPESSYLWTLPQFHCSGWKFPYACQAAMCRQICIRGVGTYDEIHDMLARNQVTHFCAAPTVCISLVNHPKARRLERPVKAMLAGAAPTASLIKKMEDINILVISSYGLTETLGPVTINYPLPEHDDLDDDLRYTLRARQGQSFLNADEARVVKVVEGGDPDFGPFEEIASDDKEIGEVTIRGNIVMQGYYNNKKATDKAFAGGFFHSGDLASRGPDGVIHIKDRAKDICISGGENISTLAVENALAGHADVLEVAVIAKKDEKWGERPCAIVVLRDPKRWPDHAAFETELKAYAKTKLSGYARPHVVIIVPELPKTSTGKIQKVKLRQEYA</sequence>
<protein>
    <recommendedName>
        <fullName evidence="9">AMP-dependent synthetase/ligase domain-containing protein</fullName>
    </recommendedName>
</protein>
<dbReference type="Proteomes" id="UP000009131">
    <property type="component" value="Unassembled WGS sequence"/>
</dbReference>
<comment type="caution">
    <text evidence="7">The sequence shown here is derived from an EMBL/GenBank/DDBJ whole genome shotgun (WGS) entry which is preliminary data.</text>
</comment>
<keyword evidence="4" id="KW-0443">Lipid metabolism</keyword>
<dbReference type="HOGENOM" id="CLU_000022_59_5_1"/>